<feature type="compositionally biased region" description="Low complexity" evidence="1">
    <location>
        <begin position="162"/>
        <end position="176"/>
    </location>
</feature>
<sequence length="201" mass="21717">MLNPILILLAGIVLEVLAWIGAAQFVSGWWIFFWTVIAFVWGLSILRSSVGGIMPQLQQMQMTGQLSGEPQVQQSLPKALAGFLLLLPGLVSDVLALLILIPAVQNIVRKALTNIMMKRQNAMMQNMMKGMGGMSTGGFGGSNTSGQPDMMAELMRRMQEMQGQGASSGKSQSGQAHRPTVIDGEARHVNPDVKKIKPAND</sequence>
<evidence type="ECO:0000256" key="1">
    <source>
        <dbReference type="SAM" id="MobiDB-lite"/>
    </source>
</evidence>
<keyword evidence="2" id="KW-1133">Transmembrane helix</keyword>
<dbReference type="NCBIfam" id="NF008528">
    <property type="entry name" value="PRK11463.1-2"/>
    <property type="match status" value="1"/>
</dbReference>
<dbReference type="OrthoDB" id="6712592at2"/>
<evidence type="ECO:0000256" key="2">
    <source>
        <dbReference type="SAM" id="Phobius"/>
    </source>
</evidence>
<organism evidence="3 4">
    <name type="scientific">Alkanindiges illinoisensis</name>
    <dbReference type="NCBI Taxonomy" id="197183"/>
    <lineage>
        <taxon>Bacteria</taxon>
        <taxon>Pseudomonadati</taxon>
        <taxon>Pseudomonadota</taxon>
        <taxon>Gammaproteobacteria</taxon>
        <taxon>Moraxellales</taxon>
        <taxon>Moraxellaceae</taxon>
        <taxon>Alkanindiges</taxon>
    </lineage>
</organism>
<dbReference type="Proteomes" id="UP000297834">
    <property type="component" value="Unassembled WGS sequence"/>
</dbReference>
<feature type="transmembrane region" description="Helical" evidence="2">
    <location>
        <begin position="80"/>
        <end position="104"/>
    </location>
</feature>
<dbReference type="AlphaFoldDB" id="A0A4Y7XDV5"/>
<dbReference type="RefSeq" id="WP_134243827.1">
    <property type="nucleotide sequence ID" value="NZ_SNTY01000014.1"/>
</dbReference>
<gene>
    <name evidence="3" type="ORF">E2B99_04835</name>
</gene>
<feature type="transmembrane region" description="Helical" evidence="2">
    <location>
        <begin position="28"/>
        <end position="46"/>
    </location>
</feature>
<dbReference type="PANTHER" id="PTHR35335">
    <property type="entry name" value="UPF0716 PROTEIN FXSA"/>
    <property type="match status" value="1"/>
</dbReference>
<dbReference type="PANTHER" id="PTHR35335:SF1">
    <property type="entry name" value="UPF0716 PROTEIN FXSA"/>
    <property type="match status" value="1"/>
</dbReference>
<name>A0A4Y7XDV5_9GAMM</name>
<keyword evidence="2" id="KW-0472">Membrane</keyword>
<dbReference type="GO" id="GO:0016020">
    <property type="term" value="C:membrane"/>
    <property type="evidence" value="ECO:0007669"/>
    <property type="project" value="InterPro"/>
</dbReference>
<comment type="caution">
    <text evidence="3">The sequence shown here is derived from an EMBL/GenBank/DDBJ whole genome shotgun (WGS) entry which is preliminary data.</text>
</comment>
<protein>
    <submittedName>
        <fullName evidence="3">FxsA family protein</fullName>
    </submittedName>
</protein>
<feature type="region of interest" description="Disordered" evidence="1">
    <location>
        <begin position="159"/>
        <end position="201"/>
    </location>
</feature>
<dbReference type="Pfam" id="PF04186">
    <property type="entry name" value="FxsA"/>
    <property type="match status" value="1"/>
</dbReference>
<keyword evidence="4" id="KW-1185">Reference proteome</keyword>
<evidence type="ECO:0000313" key="3">
    <source>
        <dbReference type="EMBL" id="TEU29385.1"/>
    </source>
</evidence>
<dbReference type="EMBL" id="SNTY01000014">
    <property type="protein sequence ID" value="TEU29385.1"/>
    <property type="molecule type" value="Genomic_DNA"/>
</dbReference>
<feature type="compositionally biased region" description="Basic and acidic residues" evidence="1">
    <location>
        <begin position="184"/>
        <end position="201"/>
    </location>
</feature>
<dbReference type="STRING" id="1120977.GCA_000619845_03005"/>
<evidence type="ECO:0000313" key="4">
    <source>
        <dbReference type="Proteomes" id="UP000297834"/>
    </source>
</evidence>
<reference evidence="3 4" key="1">
    <citation type="submission" date="2019-03" db="EMBL/GenBank/DDBJ databases">
        <title>Alkanindiges illinoisensis: a potential pathogenic isolated from ascites of a gastric cancer patient with abdominal metastasis.</title>
        <authorList>
            <person name="Hu X."/>
            <person name="Yang B."/>
            <person name="Yan X."/>
            <person name="Lin L."/>
            <person name="Zhao H."/>
            <person name="Zhou F."/>
            <person name="Su B."/>
            <person name="Chen J."/>
            <person name="Rui Y."/>
            <person name="Wang Q."/>
            <person name="Zheng L."/>
        </authorList>
    </citation>
    <scope>NUCLEOTIDE SEQUENCE [LARGE SCALE GENOMIC DNA]</scope>
    <source>
        <strain evidence="3 4">NFYY 23406</strain>
    </source>
</reference>
<accession>A0A4Y7XDV5</accession>
<keyword evidence="2" id="KW-0812">Transmembrane</keyword>
<proteinExistence type="predicted"/>
<dbReference type="InterPro" id="IPR007313">
    <property type="entry name" value="FxsA"/>
</dbReference>